<gene>
    <name evidence="1" type="ORF">FA13DRAFT_1637015</name>
</gene>
<accession>A0A4Y7SX09</accession>
<dbReference type="AlphaFoldDB" id="A0A4Y7SX09"/>
<evidence type="ECO:0000313" key="2">
    <source>
        <dbReference type="Proteomes" id="UP000298030"/>
    </source>
</evidence>
<dbReference type="EMBL" id="QPFP01000054">
    <property type="protein sequence ID" value="TEB25779.1"/>
    <property type="molecule type" value="Genomic_DNA"/>
</dbReference>
<proteinExistence type="predicted"/>
<feature type="non-terminal residue" evidence="1">
    <location>
        <position position="1"/>
    </location>
</feature>
<evidence type="ECO:0008006" key="3">
    <source>
        <dbReference type="Google" id="ProtNLM"/>
    </source>
</evidence>
<reference evidence="1 2" key="1">
    <citation type="journal article" date="2019" name="Nat. Ecol. Evol.">
        <title>Megaphylogeny resolves global patterns of mushroom evolution.</title>
        <authorList>
            <person name="Varga T."/>
            <person name="Krizsan K."/>
            <person name="Foldi C."/>
            <person name="Dima B."/>
            <person name="Sanchez-Garcia M."/>
            <person name="Sanchez-Ramirez S."/>
            <person name="Szollosi G.J."/>
            <person name="Szarkandi J.G."/>
            <person name="Papp V."/>
            <person name="Albert L."/>
            <person name="Andreopoulos W."/>
            <person name="Angelini C."/>
            <person name="Antonin V."/>
            <person name="Barry K.W."/>
            <person name="Bougher N.L."/>
            <person name="Buchanan P."/>
            <person name="Buyck B."/>
            <person name="Bense V."/>
            <person name="Catcheside P."/>
            <person name="Chovatia M."/>
            <person name="Cooper J."/>
            <person name="Damon W."/>
            <person name="Desjardin D."/>
            <person name="Finy P."/>
            <person name="Geml J."/>
            <person name="Haridas S."/>
            <person name="Hughes K."/>
            <person name="Justo A."/>
            <person name="Karasinski D."/>
            <person name="Kautmanova I."/>
            <person name="Kiss B."/>
            <person name="Kocsube S."/>
            <person name="Kotiranta H."/>
            <person name="LaButti K.M."/>
            <person name="Lechner B.E."/>
            <person name="Liimatainen K."/>
            <person name="Lipzen A."/>
            <person name="Lukacs Z."/>
            <person name="Mihaltcheva S."/>
            <person name="Morgado L.N."/>
            <person name="Niskanen T."/>
            <person name="Noordeloos M.E."/>
            <person name="Ohm R.A."/>
            <person name="Ortiz-Santana B."/>
            <person name="Ovrebo C."/>
            <person name="Racz N."/>
            <person name="Riley R."/>
            <person name="Savchenko A."/>
            <person name="Shiryaev A."/>
            <person name="Soop K."/>
            <person name="Spirin V."/>
            <person name="Szebenyi C."/>
            <person name="Tomsovsky M."/>
            <person name="Tulloss R.E."/>
            <person name="Uehling J."/>
            <person name="Grigoriev I.V."/>
            <person name="Vagvolgyi C."/>
            <person name="Papp T."/>
            <person name="Martin F.M."/>
            <person name="Miettinen O."/>
            <person name="Hibbett D.S."/>
            <person name="Nagy L.G."/>
        </authorList>
    </citation>
    <scope>NUCLEOTIDE SEQUENCE [LARGE SCALE GENOMIC DNA]</scope>
    <source>
        <strain evidence="1 2">FP101781</strain>
    </source>
</reference>
<name>A0A4Y7SX09_COPMI</name>
<evidence type="ECO:0000313" key="1">
    <source>
        <dbReference type="EMBL" id="TEB25779.1"/>
    </source>
</evidence>
<organism evidence="1 2">
    <name type="scientific">Coprinellus micaceus</name>
    <name type="common">Glistening ink-cap mushroom</name>
    <name type="synonym">Coprinus micaceus</name>
    <dbReference type="NCBI Taxonomy" id="71717"/>
    <lineage>
        <taxon>Eukaryota</taxon>
        <taxon>Fungi</taxon>
        <taxon>Dikarya</taxon>
        <taxon>Basidiomycota</taxon>
        <taxon>Agaricomycotina</taxon>
        <taxon>Agaricomycetes</taxon>
        <taxon>Agaricomycetidae</taxon>
        <taxon>Agaricales</taxon>
        <taxon>Agaricineae</taxon>
        <taxon>Psathyrellaceae</taxon>
        <taxon>Coprinellus</taxon>
    </lineage>
</organism>
<keyword evidence="2" id="KW-1185">Reference proteome</keyword>
<sequence>EGDADGSPIRLVGCTNEEFESLIDVMYPLLKRAPELSKEKWIGVLKLSRLWDMPEVAGIAIEKLSTFGLKPVEKITLGKKHGVPKWLKDGYTALVDDLSKASLSEMTGLGWETSFRILWARDEIARSQTTPNSGGIGSIRKMFFVATAGVDPSGGLLCPQTLLLQLL</sequence>
<dbReference type="OrthoDB" id="3086761at2759"/>
<comment type="caution">
    <text evidence="1">The sequence shown here is derived from an EMBL/GenBank/DDBJ whole genome shotgun (WGS) entry which is preliminary data.</text>
</comment>
<dbReference type="Proteomes" id="UP000298030">
    <property type="component" value="Unassembled WGS sequence"/>
</dbReference>
<protein>
    <recommendedName>
        <fullName evidence="3">BTB domain-containing protein</fullName>
    </recommendedName>
</protein>